<proteinExistence type="predicted"/>
<accession>A0A164ETQ9</accession>
<feature type="non-terminal residue" evidence="1">
    <location>
        <position position="1"/>
    </location>
</feature>
<keyword evidence="2" id="KW-1185">Reference proteome</keyword>
<dbReference type="EMBL" id="LRGB01022548">
    <property type="protein sequence ID" value="KZR97125.1"/>
    <property type="molecule type" value="Genomic_DNA"/>
</dbReference>
<dbReference type="AlphaFoldDB" id="A0A164ETQ9"/>
<sequence>ACRSRRRWPIRGVIHDRGCCVLSSDIADVQRPKGRFINGEVLPISSCAWSVEA</sequence>
<evidence type="ECO:0000313" key="1">
    <source>
        <dbReference type="EMBL" id="KZR97125.1"/>
    </source>
</evidence>
<comment type="caution">
    <text evidence="1">The sequence shown here is derived from an EMBL/GenBank/DDBJ whole genome shotgun (WGS) entry which is preliminary data.</text>
</comment>
<organism evidence="1 2">
    <name type="scientific">Daphnia magna</name>
    <dbReference type="NCBI Taxonomy" id="35525"/>
    <lineage>
        <taxon>Eukaryota</taxon>
        <taxon>Metazoa</taxon>
        <taxon>Ecdysozoa</taxon>
        <taxon>Arthropoda</taxon>
        <taxon>Crustacea</taxon>
        <taxon>Branchiopoda</taxon>
        <taxon>Diplostraca</taxon>
        <taxon>Cladocera</taxon>
        <taxon>Anomopoda</taxon>
        <taxon>Daphniidae</taxon>
        <taxon>Daphnia</taxon>
    </lineage>
</organism>
<dbReference type="Proteomes" id="UP000076858">
    <property type="component" value="Unassembled WGS sequence"/>
</dbReference>
<gene>
    <name evidence="1" type="ORF">APZ42_008182</name>
</gene>
<name>A0A164ETQ9_9CRUS</name>
<protein>
    <submittedName>
        <fullName evidence="1">Uncharacterized protein</fullName>
    </submittedName>
</protein>
<reference evidence="1 2" key="1">
    <citation type="submission" date="2016-03" db="EMBL/GenBank/DDBJ databases">
        <title>EvidentialGene: Evidence-directed Construction of Genes on Genomes.</title>
        <authorList>
            <person name="Gilbert D.G."/>
            <person name="Choi J.-H."/>
            <person name="Mockaitis K."/>
            <person name="Colbourne J."/>
            <person name="Pfrender M."/>
        </authorList>
    </citation>
    <scope>NUCLEOTIDE SEQUENCE [LARGE SCALE GENOMIC DNA]</scope>
    <source>
        <strain evidence="1 2">Xinb3</strain>
        <tissue evidence="1">Complete organism</tissue>
    </source>
</reference>
<evidence type="ECO:0000313" key="2">
    <source>
        <dbReference type="Proteomes" id="UP000076858"/>
    </source>
</evidence>